<comment type="catalytic activity">
    <reaction evidence="10 11">
        <text>RNA(n) + a ribonucleoside 5'-triphosphate = RNA(n+1) + diphosphate</text>
        <dbReference type="Rhea" id="RHEA:21248"/>
        <dbReference type="Rhea" id="RHEA-COMP:14527"/>
        <dbReference type="Rhea" id="RHEA-COMP:17342"/>
        <dbReference type="ChEBI" id="CHEBI:33019"/>
        <dbReference type="ChEBI" id="CHEBI:61557"/>
        <dbReference type="ChEBI" id="CHEBI:140395"/>
        <dbReference type="EC" id="2.7.7.6"/>
    </reaction>
</comment>
<feature type="compositionally biased region" description="Low complexity" evidence="12">
    <location>
        <begin position="36"/>
        <end position="64"/>
    </location>
</feature>
<dbReference type="STRING" id="454130.A0A0U5G110"/>
<protein>
    <recommendedName>
        <fullName evidence="11">DNA-directed RNA polymerase</fullName>
        <ecNumber evidence="11">2.7.7.6</ecNumber>
    </recommendedName>
</protein>
<dbReference type="Gene3D" id="1.10.1320.10">
    <property type="entry name" value="DNA-directed RNA polymerase, N-terminal domain"/>
    <property type="match status" value="1"/>
</dbReference>
<proteinExistence type="inferred from homology"/>
<accession>A0A0U5G110</accession>
<feature type="domain" description="DNA-directed RNA polymerase N-terminal" evidence="13">
    <location>
        <begin position="358"/>
        <end position="680"/>
    </location>
</feature>
<dbReference type="GO" id="GO:0001018">
    <property type="term" value="F:mitochondrial promoter sequence-specific DNA binding"/>
    <property type="evidence" value="ECO:0007669"/>
    <property type="project" value="TreeGrafter"/>
</dbReference>
<comment type="subcellular location">
    <subcellularLocation>
        <location evidence="2">Mitochondrion</location>
    </subcellularLocation>
</comment>
<evidence type="ECO:0000256" key="9">
    <source>
        <dbReference type="ARBA" id="ARBA00023163"/>
    </source>
</evidence>
<feature type="region of interest" description="Disordered" evidence="12">
    <location>
        <begin position="1281"/>
        <end position="1307"/>
    </location>
</feature>
<dbReference type="PROSITE" id="PS00489">
    <property type="entry name" value="RNA_POL_PHAGE_2"/>
    <property type="match status" value="1"/>
</dbReference>
<evidence type="ECO:0000259" key="13">
    <source>
        <dbReference type="SMART" id="SM01311"/>
    </source>
</evidence>
<gene>
    <name evidence="14" type="ORF">ASPCAL05733</name>
</gene>
<dbReference type="GO" id="GO:0003899">
    <property type="term" value="F:DNA-directed RNA polymerase activity"/>
    <property type="evidence" value="ECO:0007669"/>
    <property type="project" value="UniProtKB-EC"/>
</dbReference>
<dbReference type="PANTHER" id="PTHR10102">
    <property type="entry name" value="DNA-DIRECTED RNA POLYMERASE, MITOCHONDRIAL"/>
    <property type="match status" value="1"/>
</dbReference>
<dbReference type="Pfam" id="PF00940">
    <property type="entry name" value="RNA_pol"/>
    <property type="match status" value="1"/>
</dbReference>
<dbReference type="InterPro" id="IPR043502">
    <property type="entry name" value="DNA/RNA_pol_sf"/>
</dbReference>
<dbReference type="SUPFAM" id="SSF56672">
    <property type="entry name" value="DNA/RNA polymerases"/>
    <property type="match status" value="1"/>
</dbReference>
<keyword evidence="8" id="KW-0496">Mitochondrion</keyword>
<evidence type="ECO:0000256" key="4">
    <source>
        <dbReference type="ARBA" id="ARBA00022478"/>
    </source>
</evidence>
<dbReference type="PANTHER" id="PTHR10102:SF0">
    <property type="entry name" value="DNA-DIRECTED RNA POLYMERASE, MITOCHONDRIAL"/>
    <property type="match status" value="1"/>
</dbReference>
<evidence type="ECO:0000256" key="10">
    <source>
        <dbReference type="ARBA" id="ARBA00048552"/>
    </source>
</evidence>
<evidence type="ECO:0000256" key="7">
    <source>
        <dbReference type="ARBA" id="ARBA00022946"/>
    </source>
</evidence>
<feature type="compositionally biased region" description="Basic and acidic residues" evidence="12">
    <location>
        <begin position="1288"/>
        <end position="1301"/>
    </location>
</feature>
<comment type="function">
    <text evidence="1 11">DNA-dependent RNA polymerase catalyzes the transcription of DNA into RNA using the four ribonucleoside triphosphates as substrates.</text>
</comment>
<evidence type="ECO:0000256" key="11">
    <source>
        <dbReference type="RuleBase" id="RU003805"/>
    </source>
</evidence>
<dbReference type="FunFam" id="1.10.287.280:FF:000001">
    <property type="entry name" value="DNA-directed RNA polymerase"/>
    <property type="match status" value="1"/>
</dbReference>
<dbReference type="Gene3D" id="1.10.287.280">
    <property type="match status" value="1"/>
</dbReference>
<dbReference type="PROSITE" id="PS00900">
    <property type="entry name" value="RNA_POL_PHAGE_1"/>
    <property type="match status" value="1"/>
</dbReference>
<evidence type="ECO:0000313" key="14">
    <source>
        <dbReference type="EMBL" id="CEL04605.1"/>
    </source>
</evidence>
<keyword evidence="7" id="KW-0809">Transit peptide</keyword>
<dbReference type="OMA" id="KWFEVDM"/>
<dbReference type="EMBL" id="CDMC01000004">
    <property type="protein sequence ID" value="CEL04605.1"/>
    <property type="molecule type" value="Genomic_DNA"/>
</dbReference>
<dbReference type="Gene3D" id="1.10.150.20">
    <property type="entry name" value="5' to 3' exonuclease, C-terminal subdomain"/>
    <property type="match status" value="1"/>
</dbReference>
<dbReference type="GO" id="GO:0006390">
    <property type="term" value="P:mitochondrial transcription"/>
    <property type="evidence" value="ECO:0007669"/>
    <property type="project" value="TreeGrafter"/>
</dbReference>
<feature type="region of interest" description="Disordered" evidence="12">
    <location>
        <begin position="28"/>
        <end position="66"/>
    </location>
</feature>
<keyword evidence="5 11" id="KW-0808">Transferase</keyword>
<evidence type="ECO:0000256" key="12">
    <source>
        <dbReference type="SAM" id="MobiDB-lite"/>
    </source>
</evidence>
<dbReference type="InterPro" id="IPR002092">
    <property type="entry name" value="DNA-dir_Rpol_phage-type"/>
</dbReference>
<keyword evidence="15" id="KW-1185">Reference proteome</keyword>
<evidence type="ECO:0000256" key="6">
    <source>
        <dbReference type="ARBA" id="ARBA00022695"/>
    </source>
</evidence>
<evidence type="ECO:0000256" key="1">
    <source>
        <dbReference type="ARBA" id="ARBA00004026"/>
    </source>
</evidence>
<evidence type="ECO:0000256" key="8">
    <source>
        <dbReference type="ARBA" id="ARBA00023128"/>
    </source>
</evidence>
<keyword evidence="9 11" id="KW-0804">Transcription</keyword>
<keyword evidence="4 11" id="KW-0240">DNA-directed RNA polymerase</keyword>
<dbReference type="GO" id="GO:0034245">
    <property type="term" value="C:mitochondrial DNA-directed RNA polymerase complex"/>
    <property type="evidence" value="ECO:0007669"/>
    <property type="project" value="TreeGrafter"/>
</dbReference>
<evidence type="ECO:0000256" key="3">
    <source>
        <dbReference type="ARBA" id="ARBA00009493"/>
    </source>
</evidence>
<name>A0A0U5G110_ASPCI</name>
<dbReference type="InterPro" id="IPR029262">
    <property type="entry name" value="RPOL_N"/>
</dbReference>
<keyword evidence="6 11" id="KW-0548">Nucleotidyltransferase</keyword>
<reference evidence="15" key="1">
    <citation type="journal article" date="2016" name="Genome Announc.">
        <title>Draft genome sequences of fungus Aspergillus calidoustus.</title>
        <authorList>
            <person name="Horn F."/>
            <person name="Linde J."/>
            <person name="Mattern D.J."/>
            <person name="Walther G."/>
            <person name="Guthke R."/>
            <person name="Scherlach K."/>
            <person name="Martin K."/>
            <person name="Brakhage A.A."/>
            <person name="Petzke L."/>
            <person name="Valiante V."/>
        </authorList>
    </citation>
    <scope>NUCLEOTIDE SEQUENCE [LARGE SCALE GENOMIC DNA]</scope>
    <source>
        <strain evidence="15">SF006504</strain>
    </source>
</reference>
<dbReference type="InterPro" id="IPR046950">
    <property type="entry name" value="DNA-dir_Rpol_C_phage-type"/>
</dbReference>
<dbReference type="FunFam" id="1.10.150.20:FF:000041">
    <property type="entry name" value="DNA-directed RNA polymerase"/>
    <property type="match status" value="1"/>
</dbReference>
<dbReference type="Proteomes" id="UP000054771">
    <property type="component" value="Unassembled WGS sequence"/>
</dbReference>
<dbReference type="Pfam" id="PF14700">
    <property type="entry name" value="RPOL_N"/>
    <property type="match status" value="1"/>
</dbReference>
<evidence type="ECO:0000313" key="15">
    <source>
        <dbReference type="Proteomes" id="UP000054771"/>
    </source>
</evidence>
<sequence>MLSQLVRQRSAAAQLRLLKGRSLLQSSTKSRHHFNSSRLGSLSYSSSNASTESSPRRPSFQSSRTLATATDNHLTVDGSSFLSNTNTILEDSEYNPDFGHRVWGRKSWGTKDEYFPSADPSSLVILEEFLLTTPKVARKVKGVGGDEREMLANFQLSLRVFQFDRASKLLTRLREYYPIHSSGYLDLHNKFLEAMVSHAIDTGKQELALQVQRWFEVDMPYGDVKPNGTTFAIMIHLALRMLSNTQRDRAVRRYWSFAKGADLEEEVLADPVLSERELGLLSEICSADLQRVAIDSMEFRTSQSDGPPIPDVTPVRPTAQLGSGLSTLKESIAMFSSAIVPVKADSASVETTELYNQRRQEQLEKDVMRSALKRWEDDMETFKKVNPNAQIHSKQLGPLLYEWQQRLTENIREELKLVNEAQTNPIRTQQQKDRCEYGVYLHVFDPERLASLTILAVMGSLIRQGLDKGIKLSVLVSMIGNDLYDELMASKALEAHKNAGASKERLSQMKKMLHGRKMKQNEDQWRYLLQKMEKGDPLVAWPSSAKAQVGAVLLGLLFEAAKVSVRHSGPDKESARWTKQPAFQHSYQINWGKRNGYVHVHPAFVKLVSRQPSLELLGRRLPMICKPRPWTGFTDGAYLLHSDRIVRTTPGESLQPRYVQAALQNNGLEQIRQGLDILGTTGWNINRDVFNVQLEAWNTGDPIADLAPLEPNLPHPPKPSPEEGHQAMRKWNESVQEIENLRSGYHSQRCFQNFQLEVARSYLNETFYFPHNMDFRGRAYPLPPYLNQMGADNVRGLLLFSEAKPLGERGLRWLKIQIANLAGFDKASLSEREQFAMDNLDDIIDSANNGLHGRRWWLKAEDPWQCLAACCELRNALNHPVPAEYPSRLPIHQDGSCNGLQHYAALGGDLEGAQQVNLEPSDRPSDVYSGVADFVKRTVSREAAEGNPVAKLLDGKITRKVVKQTVMTNVYGVTFMGAMKQVRRQLADYYPELTRVERNQGAFYVAEKIFEALGSMFNGAHQIQYWLGDCASRITSALNPQQVEMIAQKFMTAGDEAPGERAHASRTTGSDLAKEFKSTVIWTTPLGLPVVQPYRTRAVKRVSTTFQSLSVVEPTSSTNVSRRKQLQAFPPNFIHSLDATHMMLSAIACRKAGLSFSAVHDSFWTHASDVDTMNGILRDEFVRMHSDDVVKRLAAEFEVRYGQHMYLARVPRAGKIGLAIRDLRKGGGYTLTGELVAEHKRQQLLNSDDPEMQAQGREMITPAAVFEKLGGTDDDLYIPQSLGRSRAPSREDLEAAKKQLGESDETDPLVDSLLTGDFDNANSLASEAGVEEATDLEEHAVPKKKNQAPLATTYWLWMPMRFREVPKKGAWDLTRIRDSAYFFS</sequence>
<dbReference type="InterPro" id="IPR037159">
    <property type="entry name" value="RNA_POL_N_sf"/>
</dbReference>
<dbReference type="EC" id="2.7.7.6" evidence="11"/>
<evidence type="ECO:0000256" key="5">
    <source>
        <dbReference type="ARBA" id="ARBA00022679"/>
    </source>
</evidence>
<comment type="similarity">
    <text evidence="3 11">Belongs to the phage and mitochondrial RNA polymerase family.</text>
</comment>
<evidence type="ECO:0000256" key="2">
    <source>
        <dbReference type="ARBA" id="ARBA00004173"/>
    </source>
</evidence>
<dbReference type="OrthoDB" id="276422at2759"/>
<dbReference type="SMART" id="SM01311">
    <property type="entry name" value="RPOL_N"/>
    <property type="match status" value="1"/>
</dbReference>
<organism evidence="14 15">
    <name type="scientific">Aspergillus calidoustus</name>
    <dbReference type="NCBI Taxonomy" id="454130"/>
    <lineage>
        <taxon>Eukaryota</taxon>
        <taxon>Fungi</taxon>
        <taxon>Dikarya</taxon>
        <taxon>Ascomycota</taxon>
        <taxon>Pezizomycotina</taxon>
        <taxon>Eurotiomycetes</taxon>
        <taxon>Eurotiomycetidae</taxon>
        <taxon>Eurotiales</taxon>
        <taxon>Aspergillaceae</taxon>
        <taxon>Aspergillus</taxon>
        <taxon>Aspergillus subgen. Nidulantes</taxon>
    </lineage>
</organism>